<dbReference type="InterPro" id="IPR027379">
    <property type="entry name" value="CLS_N"/>
</dbReference>
<proteinExistence type="predicted"/>
<dbReference type="EMBL" id="CP017962">
    <property type="protein sequence ID" value="APC47249.1"/>
    <property type="molecule type" value="Genomic_DNA"/>
</dbReference>
<evidence type="ECO:0000256" key="3">
    <source>
        <dbReference type="ARBA" id="ARBA00022692"/>
    </source>
</evidence>
<evidence type="ECO:0000313" key="10">
    <source>
        <dbReference type="Proteomes" id="UP000182945"/>
    </source>
</evidence>
<dbReference type="Pfam" id="PF13396">
    <property type="entry name" value="PLDc_N"/>
    <property type="match status" value="1"/>
</dbReference>
<accession>A0AAC9J0A8</accession>
<feature type="transmembrane region" description="Helical" evidence="6">
    <location>
        <begin position="41"/>
        <end position="62"/>
    </location>
</feature>
<evidence type="ECO:0000313" key="9">
    <source>
        <dbReference type="EMBL" id="MBD1224748.1"/>
    </source>
</evidence>
<gene>
    <name evidence="8" type="ORF">BME96_03200</name>
    <name evidence="9" type="ORF">IC602_19215</name>
</gene>
<dbReference type="Proteomes" id="UP000621631">
    <property type="component" value="Unassembled WGS sequence"/>
</dbReference>
<evidence type="ECO:0000313" key="11">
    <source>
        <dbReference type="Proteomes" id="UP000621631"/>
    </source>
</evidence>
<dbReference type="GO" id="GO:0005886">
    <property type="term" value="C:plasma membrane"/>
    <property type="evidence" value="ECO:0007669"/>
    <property type="project" value="UniProtKB-SubCell"/>
</dbReference>
<dbReference type="GeneID" id="71513391"/>
<evidence type="ECO:0000256" key="4">
    <source>
        <dbReference type="ARBA" id="ARBA00022989"/>
    </source>
</evidence>
<evidence type="ECO:0000256" key="5">
    <source>
        <dbReference type="ARBA" id="ARBA00023136"/>
    </source>
</evidence>
<feature type="transmembrane region" description="Helical" evidence="6">
    <location>
        <begin position="7"/>
        <end position="29"/>
    </location>
</feature>
<sequence>MQEIWSSINWAVIAPLIVIQGILLIIALIDLAKTAQTNGPKWLWFLIIFFINIIGPILYFLFGRRQG</sequence>
<keyword evidence="5 6" id="KW-0472">Membrane</keyword>
<reference evidence="8 10" key="1">
    <citation type="submission" date="2016-11" db="EMBL/GenBank/DDBJ databases">
        <title>Complete genome sequencing of Virgibacillus halodenitrificans PDB-F2.</title>
        <authorList>
            <person name="Sun Z."/>
            <person name="Zhou Y."/>
            <person name="Li H."/>
        </authorList>
    </citation>
    <scope>NUCLEOTIDE SEQUENCE [LARGE SCALE GENOMIC DNA]</scope>
    <source>
        <strain evidence="8 10">PDB-F2</strain>
    </source>
</reference>
<dbReference type="RefSeq" id="WP_019375446.1">
    <property type="nucleotide sequence ID" value="NZ_CP017962.1"/>
</dbReference>
<evidence type="ECO:0000256" key="2">
    <source>
        <dbReference type="ARBA" id="ARBA00022475"/>
    </source>
</evidence>
<dbReference type="AlphaFoldDB" id="A0AAC9J0A8"/>
<feature type="domain" description="Cardiolipin synthase N-terminal" evidence="7">
    <location>
        <begin position="22"/>
        <end position="64"/>
    </location>
</feature>
<keyword evidence="11" id="KW-1185">Reference proteome</keyword>
<name>A0AAC9J0A8_VIRHA</name>
<comment type="subcellular location">
    <subcellularLocation>
        <location evidence="1">Cell membrane</location>
        <topology evidence="1">Multi-pass membrane protein</topology>
    </subcellularLocation>
</comment>
<reference evidence="9 11" key="2">
    <citation type="submission" date="2020-09" db="EMBL/GenBank/DDBJ databases">
        <title>Draft Genome Sequences of Oil-Oxidizing Bacteria Halomonas titanicae, Marinobacter lutaoensis, and Virgibacillus halodenitrificans Isolated from Highly Saline Environments.</title>
        <authorList>
            <person name="Grouzdev D.S."/>
            <person name="Sokolova D.S."/>
            <person name="Semenova E.M."/>
            <person name="Borzenkov I.A."/>
            <person name="Bidzhieva S.K."/>
            <person name="Poltaraus A.B."/>
            <person name="Nazina T.N."/>
        </authorList>
    </citation>
    <scope>NUCLEOTIDE SEQUENCE [LARGE SCALE GENOMIC DNA]</scope>
    <source>
        <strain evidence="9 11">VKM B-3472D</strain>
    </source>
</reference>
<dbReference type="KEGG" id="vhl:BME96_03200"/>
<evidence type="ECO:0000256" key="6">
    <source>
        <dbReference type="SAM" id="Phobius"/>
    </source>
</evidence>
<keyword evidence="4 6" id="KW-1133">Transmembrane helix</keyword>
<evidence type="ECO:0000313" key="8">
    <source>
        <dbReference type="EMBL" id="APC47249.1"/>
    </source>
</evidence>
<keyword evidence="2" id="KW-1003">Cell membrane</keyword>
<evidence type="ECO:0000259" key="7">
    <source>
        <dbReference type="Pfam" id="PF13396"/>
    </source>
</evidence>
<protein>
    <submittedName>
        <fullName evidence="9">PLDc N-terminal domain-containing protein</fullName>
    </submittedName>
    <submittedName>
        <fullName evidence="8">Transcriptional regulator</fullName>
    </submittedName>
</protein>
<keyword evidence="3 6" id="KW-0812">Transmembrane</keyword>
<evidence type="ECO:0000256" key="1">
    <source>
        <dbReference type="ARBA" id="ARBA00004651"/>
    </source>
</evidence>
<dbReference type="EMBL" id="JACWEZ010000025">
    <property type="protein sequence ID" value="MBD1224748.1"/>
    <property type="molecule type" value="Genomic_DNA"/>
</dbReference>
<dbReference type="Proteomes" id="UP000182945">
    <property type="component" value="Chromosome"/>
</dbReference>
<organism evidence="8 10">
    <name type="scientific">Virgibacillus halodenitrificans</name>
    <name type="common">Bacillus halodenitrificans</name>
    <dbReference type="NCBI Taxonomy" id="1482"/>
    <lineage>
        <taxon>Bacteria</taxon>
        <taxon>Bacillati</taxon>
        <taxon>Bacillota</taxon>
        <taxon>Bacilli</taxon>
        <taxon>Bacillales</taxon>
        <taxon>Bacillaceae</taxon>
        <taxon>Virgibacillus</taxon>
    </lineage>
</organism>